<evidence type="ECO:0000256" key="9">
    <source>
        <dbReference type="RuleBase" id="RU000673"/>
    </source>
</evidence>
<protein>
    <recommendedName>
        <fullName evidence="7 8">Peptidyl-tRNA hydrolase</fullName>
        <shortName evidence="8">Pth</shortName>
        <ecNumber evidence="1 8">3.1.1.29</ecNumber>
    </recommendedName>
</protein>
<dbReference type="Gene3D" id="3.40.50.1470">
    <property type="entry name" value="Peptidyl-tRNA hydrolase"/>
    <property type="match status" value="1"/>
</dbReference>
<dbReference type="AlphaFoldDB" id="A0A974BKE3"/>
<dbReference type="GO" id="GO:0004045">
    <property type="term" value="F:peptidyl-tRNA hydrolase activity"/>
    <property type="evidence" value="ECO:0007669"/>
    <property type="project" value="UniProtKB-UniRule"/>
</dbReference>
<feature type="binding site" evidence="8">
    <location>
        <position position="14"/>
    </location>
    <ligand>
        <name>tRNA</name>
        <dbReference type="ChEBI" id="CHEBI:17843"/>
    </ligand>
</feature>
<keyword evidence="2 8" id="KW-0820">tRNA-binding</keyword>
<dbReference type="Pfam" id="PF01195">
    <property type="entry name" value="Pept_tRNA_hydro"/>
    <property type="match status" value="1"/>
</dbReference>
<gene>
    <name evidence="8" type="primary">pth</name>
    <name evidence="11" type="ORF">HZF24_12325</name>
</gene>
<dbReference type="GO" id="GO:0072344">
    <property type="term" value="P:rescue of stalled ribosome"/>
    <property type="evidence" value="ECO:0007669"/>
    <property type="project" value="UniProtKB-UniRule"/>
</dbReference>
<dbReference type="InterPro" id="IPR018171">
    <property type="entry name" value="Pept_tRNA_hydro_CS"/>
</dbReference>
<name>A0A974BKE3_SEDHY</name>
<evidence type="ECO:0000256" key="10">
    <source>
        <dbReference type="RuleBase" id="RU004320"/>
    </source>
</evidence>
<dbReference type="Proteomes" id="UP000611629">
    <property type="component" value="Unassembled WGS sequence"/>
</dbReference>
<feature type="binding site" evidence="8">
    <location>
        <position position="66"/>
    </location>
    <ligand>
        <name>tRNA</name>
        <dbReference type="ChEBI" id="CHEBI:17843"/>
    </ligand>
</feature>
<keyword evidence="8" id="KW-0963">Cytoplasm</keyword>
<feature type="site" description="Discriminates between blocked and unblocked aminoacyl-tRNA" evidence="8">
    <location>
        <position position="9"/>
    </location>
</feature>
<feature type="binding site" evidence="8">
    <location>
        <position position="64"/>
    </location>
    <ligand>
        <name>tRNA</name>
        <dbReference type="ChEBI" id="CHEBI:17843"/>
    </ligand>
</feature>
<dbReference type="GO" id="GO:0005737">
    <property type="term" value="C:cytoplasm"/>
    <property type="evidence" value="ECO:0007669"/>
    <property type="project" value="UniProtKB-SubCell"/>
</dbReference>
<evidence type="ECO:0000256" key="6">
    <source>
        <dbReference type="ARBA" id="ARBA00048707"/>
    </source>
</evidence>
<dbReference type="SUPFAM" id="SSF53178">
    <property type="entry name" value="Peptidyl-tRNA hydrolase-like"/>
    <property type="match status" value="1"/>
</dbReference>
<dbReference type="EMBL" id="JACBNQ010000014">
    <property type="protein sequence ID" value="NYB74925.1"/>
    <property type="molecule type" value="Genomic_DNA"/>
</dbReference>
<dbReference type="NCBIfam" id="TIGR00447">
    <property type="entry name" value="pth"/>
    <property type="match status" value="1"/>
</dbReference>
<dbReference type="RefSeq" id="WP_179238629.1">
    <property type="nucleotide sequence ID" value="NZ_JACBNQ010000014.1"/>
</dbReference>
<feature type="binding site" evidence="8">
    <location>
        <position position="112"/>
    </location>
    <ligand>
        <name>tRNA</name>
        <dbReference type="ChEBI" id="CHEBI:17843"/>
    </ligand>
</feature>
<dbReference type="GO" id="GO:0000049">
    <property type="term" value="F:tRNA binding"/>
    <property type="evidence" value="ECO:0007669"/>
    <property type="project" value="UniProtKB-UniRule"/>
</dbReference>
<dbReference type="CDD" id="cd00462">
    <property type="entry name" value="PTH"/>
    <property type="match status" value="1"/>
</dbReference>
<evidence type="ECO:0000256" key="1">
    <source>
        <dbReference type="ARBA" id="ARBA00013260"/>
    </source>
</evidence>
<evidence type="ECO:0000256" key="8">
    <source>
        <dbReference type="HAMAP-Rule" id="MF_00083"/>
    </source>
</evidence>
<comment type="similarity">
    <text evidence="5 8 10">Belongs to the PTH family.</text>
</comment>
<evidence type="ECO:0000256" key="2">
    <source>
        <dbReference type="ARBA" id="ARBA00022555"/>
    </source>
</evidence>
<keyword evidence="4 8" id="KW-0694">RNA-binding</keyword>
<evidence type="ECO:0000256" key="4">
    <source>
        <dbReference type="ARBA" id="ARBA00022884"/>
    </source>
</evidence>
<comment type="catalytic activity">
    <reaction evidence="6 8 9">
        <text>an N-acyl-L-alpha-aminoacyl-tRNA + H2O = an N-acyl-L-amino acid + a tRNA + H(+)</text>
        <dbReference type="Rhea" id="RHEA:54448"/>
        <dbReference type="Rhea" id="RHEA-COMP:10123"/>
        <dbReference type="Rhea" id="RHEA-COMP:13883"/>
        <dbReference type="ChEBI" id="CHEBI:15377"/>
        <dbReference type="ChEBI" id="CHEBI:15378"/>
        <dbReference type="ChEBI" id="CHEBI:59874"/>
        <dbReference type="ChEBI" id="CHEBI:78442"/>
        <dbReference type="ChEBI" id="CHEBI:138191"/>
        <dbReference type="EC" id="3.1.1.29"/>
    </reaction>
</comment>
<evidence type="ECO:0000256" key="3">
    <source>
        <dbReference type="ARBA" id="ARBA00022801"/>
    </source>
</evidence>
<accession>A0A974BKE3</accession>
<dbReference type="GO" id="GO:0006515">
    <property type="term" value="P:protein quality control for misfolded or incompletely synthesized proteins"/>
    <property type="evidence" value="ECO:0007669"/>
    <property type="project" value="UniProtKB-UniRule"/>
</dbReference>
<dbReference type="FunFam" id="3.40.50.1470:FF:000001">
    <property type="entry name" value="Peptidyl-tRNA hydrolase"/>
    <property type="match status" value="1"/>
</dbReference>
<comment type="function">
    <text evidence="8">Hydrolyzes ribosome-free peptidyl-tRNAs (with 1 or more amino acids incorporated), which drop off the ribosome during protein synthesis, or as a result of ribosome stalling.</text>
</comment>
<dbReference type="PROSITE" id="PS01195">
    <property type="entry name" value="PEPT_TRNA_HYDROL_1"/>
    <property type="match status" value="1"/>
</dbReference>
<proteinExistence type="inferred from homology"/>
<keyword evidence="12" id="KW-1185">Reference proteome</keyword>
<organism evidence="11 12">
    <name type="scientific">Sedimentibacter hydroxybenzoicus DSM 7310</name>
    <dbReference type="NCBI Taxonomy" id="1123245"/>
    <lineage>
        <taxon>Bacteria</taxon>
        <taxon>Bacillati</taxon>
        <taxon>Bacillota</taxon>
        <taxon>Tissierellia</taxon>
        <taxon>Sedimentibacter</taxon>
    </lineage>
</organism>
<dbReference type="HAMAP" id="MF_00083">
    <property type="entry name" value="Pept_tRNA_hydro_bact"/>
    <property type="match status" value="1"/>
</dbReference>
<comment type="function">
    <text evidence="8">Catalyzes the release of premature peptidyl moieties from peptidyl-tRNA molecules trapped in stalled 50S ribosomal subunits, and thus maintains levels of free tRNAs and 50S ribosomes.</text>
</comment>
<dbReference type="PANTHER" id="PTHR17224:SF1">
    <property type="entry name" value="PEPTIDYL-TRNA HYDROLASE"/>
    <property type="match status" value="1"/>
</dbReference>
<dbReference type="EC" id="3.1.1.29" evidence="1 8"/>
<sequence length="190" mass="21224">MYIIAGLGNPGKEYTGTRHNVGFETIDCLAEKYNVSLNKLKFNSVYGEMTINGEKIMLMKPVTYMNRSGTAIDEIIKFYKIPVENLIVVYDDIDIPVGTLRIRANGSPGTHNGMKSITQHVGNNFPRIRIGIGRNPDMDLADYVLQRFSQADKDIILPIVKRAGEAAIEIIENDVDSAMQKYNVRAIGEQ</sequence>
<dbReference type="InterPro" id="IPR001328">
    <property type="entry name" value="Pept_tRNA_hydro"/>
</dbReference>
<dbReference type="PROSITE" id="PS01196">
    <property type="entry name" value="PEPT_TRNA_HYDROL_2"/>
    <property type="match status" value="1"/>
</dbReference>
<reference evidence="11" key="1">
    <citation type="submission" date="2020-07" db="EMBL/GenBank/DDBJ databases">
        <title>Genomic analysis of a strain of Sedimentibacter Hydroxybenzoicus DSM7310.</title>
        <authorList>
            <person name="Ma S."/>
        </authorList>
    </citation>
    <scope>NUCLEOTIDE SEQUENCE</scope>
    <source>
        <strain evidence="11">DSM 7310</strain>
    </source>
</reference>
<dbReference type="PANTHER" id="PTHR17224">
    <property type="entry name" value="PEPTIDYL-TRNA HYDROLASE"/>
    <property type="match status" value="1"/>
</dbReference>
<evidence type="ECO:0000256" key="5">
    <source>
        <dbReference type="ARBA" id="ARBA00038063"/>
    </source>
</evidence>
<feature type="active site" description="Proton acceptor" evidence="8">
    <location>
        <position position="19"/>
    </location>
</feature>
<evidence type="ECO:0000313" key="12">
    <source>
        <dbReference type="Proteomes" id="UP000611629"/>
    </source>
</evidence>
<evidence type="ECO:0000313" key="11">
    <source>
        <dbReference type="EMBL" id="NYB74925.1"/>
    </source>
</evidence>
<evidence type="ECO:0000256" key="7">
    <source>
        <dbReference type="ARBA" id="ARBA00050038"/>
    </source>
</evidence>
<feature type="site" description="Stabilizes the basic form of H active site to accept a proton" evidence="8">
    <location>
        <position position="91"/>
    </location>
</feature>
<comment type="caution">
    <text evidence="11">The sequence shown here is derived from an EMBL/GenBank/DDBJ whole genome shotgun (WGS) entry which is preliminary data.</text>
</comment>
<comment type="subcellular location">
    <subcellularLocation>
        <location evidence="8">Cytoplasm</location>
    </subcellularLocation>
</comment>
<comment type="subunit">
    <text evidence="8">Monomer.</text>
</comment>
<dbReference type="InterPro" id="IPR036416">
    <property type="entry name" value="Pept_tRNA_hydro_sf"/>
</dbReference>
<keyword evidence="3 8" id="KW-0378">Hydrolase</keyword>